<protein>
    <submittedName>
        <fullName evidence="1">Uncharacterized protein</fullName>
    </submittedName>
</protein>
<sequence>RVRPRLCPHRVSSCMLGWGGQQMGRGSAELVLPTPVPPEGRWQPGVPGHLQPPALPGGQLHPACSGVEVPPVDASFFTGGTGMGGPKPGLVGMRHVRRSGR</sequence>
<reference evidence="1" key="3">
    <citation type="submission" date="2025-09" db="UniProtKB">
        <authorList>
            <consortium name="Ensembl"/>
        </authorList>
    </citation>
    <scope>IDENTIFICATION</scope>
</reference>
<reference evidence="1" key="2">
    <citation type="submission" date="2025-08" db="UniProtKB">
        <authorList>
            <consortium name="Ensembl"/>
        </authorList>
    </citation>
    <scope>IDENTIFICATION</scope>
</reference>
<reference evidence="1" key="1">
    <citation type="submission" date="2020-03" db="EMBL/GenBank/DDBJ databases">
        <title>Melopsittacus undulatus (budgerigar) genome, bMelUnd1, maternal haplotype with Z.</title>
        <authorList>
            <person name="Gedman G."/>
            <person name="Mountcastle J."/>
            <person name="Haase B."/>
            <person name="Formenti G."/>
            <person name="Wright T."/>
            <person name="Apodaca J."/>
            <person name="Pelan S."/>
            <person name="Chow W."/>
            <person name="Rhie A."/>
            <person name="Howe K."/>
            <person name="Fedrigo O."/>
            <person name="Jarvis E.D."/>
        </authorList>
    </citation>
    <scope>NUCLEOTIDE SEQUENCE [LARGE SCALE GENOMIC DNA]</scope>
</reference>
<keyword evidence="2" id="KW-1185">Reference proteome</keyword>
<name>A0A8V5HAL0_MELUD</name>
<dbReference type="Proteomes" id="UP000694405">
    <property type="component" value="Chromosome 17"/>
</dbReference>
<proteinExistence type="predicted"/>
<organism evidence="1 2">
    <name type="scientific">Melopsittacus undulatus</name>
    <name type="common">Budgerigar</name>
    <name type="synonym">Psittacus undulatus</name>
    <dbReference type="NCBI Taxonomy" id="13146"/>
    <lineage>
        <taxon>Eukaryota</taxon>
        <taxon>Metazoa</taxon>
        <taxon>Chordata</taxon>
        <taxon>Craniata</taxon>
        <taxon>Vertebrata</taxon>
        <taxon>Euteleostomi</taxon>
        <taxon>Archelosauria</taxon>
        <taxon>Archosauria</taxon>
        <taxon>Dinosauria</taxon>
        <taxon>Saurischia</taxon>
        <taxon>Theropoda</taxon>
        <taxon>Coelurosauria</taxon>
        <taxon>Aves</taxon>
        <taxon>Neognathae</taxon>
        <taxon>Neoaves</taxon>
        <taxon>Telluraves</taxon>
        <taxon>Australaves</taxon>
        <taxon>Psittaciformes</taxon>
        <taxon>Psittaculidae</taxon>
        <taxon>Melopsittacus</taxon>
    </lineage>
</organism>
<dbReference type="Ensembl" id="ENSMUNT00000034592.1">
    <property type="protein sequence ID" value="ENSMUNP00000030362.1"/>
    <property type="gene ID" value="ENSMUNG00000018646.1"/>
</dbReference>
<evidence type="ECO:0000313" key="2">
    <source>
        <dbReference type="Proteomes" id="UP000694405"/>
    </source>
</evidence>
<dbReference type="AlphaFoldDB" id="A0A8V5HAL0"/>
<evidence type="ECO:0000313" key="1">
    <source>
        <dbReference type="Ensembl" id="ENSMUNP00000030362.1"/>
    </source>
</evidence>
<accession>A0A8V5HAL0</accession>